<evidence type="ECO:0000313" key="6">
    <source>
        <dbReference type="Proteomes" id="UP000321764"/>
    </source>
</evidence>
<keyword evidence="6" id="KW-1185">Reference proteome</keyword>
<dbReference type="PANTHER" id="PTHR42919">
    <property type="entry name" value="N-ALPHA-ACETYLTRANSFERASE"/>
    <property type="match status" value="1"/>
</dbReference>
<dbReference type="Gene3D" id="3.40.630.30">
    <property type="match status" value="1"/>
</dbReference>
<dbReference type="OrthoDB" id="9796919at2"/>
<proteinExistence type="inferred from homology"/>
<dbReference type="Pfam" id="PF00583">
    <property type="entry name" value="Acetyltransf_1"/>
    <property type="match status" value="1"/>
</dbReference>
<dbReference type="GO" id="GO:0008999">
    <property type="term" value="F:protein-N-terminal-alanine acetyltransferase activity"/>
    <property type="evidence" value="ECO:0007669"/>
    <property type="project" value="UniProtKB-EC"/>
</dbReference>
<dbReference type="CDD" id="cd04301">
    <property type="entry name" value="NAT_SF"/>
    <property type="match status" value="1"/>
</dbReference>
<reference evidence="5 6" key="1">
    <citation type="submission" date="2019-07" db="EMBL/GenBank/DDBJ databases">
        <title>Reinekea sp. strain SSH23 genome sequencing and assembly.</title>
        <authorList>
            <person name="Kim I."/>
        </authorList>
    </citation>
    <scope>NUCLEOTIDE SEQUENCE [LARGE SCALE GENOMIC DNA]</scope>
    <source>
        <strain evidence="5 6">SSH23</strain>
    </source>
</reference>
<comment type="similarity">
    <text evidence="3">Belongs to the acetyltransferase family. RimI subfamily.</text>
</comment>
<evidence type="ECO:0000313" key="5">
    <source>
        <dbReference type="EMBL" id="TXR51252.1"/>
    </source>
</evidence>
<dbReference type="EMBL" id="VKAD01000004">
    <property type="protein sequence ID" value="TXR51252.1"/>
    <property type="molecule type" value="Genomic_DNA"/>
</dbReference>
<dbReference type="InterPro" id="IPR051556">
    <property type="entry name" value="N-term/lysine_N-AcTrnsfr"/>
</dbReference>
<keyword evidence="2" id="KW-0012">Acyltransferase</keyword>
<dbReference type="RefSeq" id="WP_147715041.1">
    <property type="nucleotide sequence ID" value="NZ_VKAD01000004.1"/>
</dbReference>
<gene>
    <name evidence="5" type="primary">rimI</name>
    <name evidence="5" type="ORF">FME95_13520</name>
</gene>
<evidence type="ECO:0000256" key="2">
    <source>
        <dbReference type="ARBA" id="ARBA00023315"/>
    </source>
</evidence>
<dbReference type="InterPro" id="IPR006464">
    <property type="entry name" value="AcTrfase_RimI/Ard1"/>
</dbReference>
<dbReference type="PANTHER" id="PTHR42919:SF8">
    <property type="entry name" value="N-ALPHA-ACETYLTRANSFERASE 50"/>
    <property type="match status" value="1"/>
</dbReference>
<comment type="subcellular location">
    <subcellularLocation>
        <location evidence="3">Cytoplasm</location>
    </subcellularLocation>
</comment>
<dbReference type="SUPFAM" id="SSF55729">
    <property type="entry name" value="Acyl-CoA N-acyltransferases (Nat)"/>
    <property type="match status" value="1"/>
</dbReference>
<sequence length="146" mass="16834">MKVELAELSQLKSVTALSQSCSESDLSEAFIAKAIKKQQLWCWTIDSAIVGFIVESQVLDEAELIQLIVHPSFRRQGYASIMLAYWHQSIVDRQVTQAFLEVRDGNSPAENLYKKHGYELLNKRKNYYQHDNQLFDALVMVKNLIR</sequence>
<evidence type="ECO:0000256" key="3">
    <source>
        <dbReference type="RuleBase" id="RU363094"/>
    </source>
</evidence>
<dbReference type="Proteomes" id="UP000321764">
    <property type="component" value="Unassembled WGS sequence"/>
</dbReference>
<keyword evidence="1 5" id="KW-0808">Transferase</keyword>
<keyword evidence="3" id="KW-0963">Cytoplasm</keyword>
<comment type="catalytic activity">
    <reaction evidence="3">
        <text>N-terminal L-alanyl-[ribosomal protein bS18] + acetyl-CoA = N-terminal N(alpha)-acetyl-L-alanyl-[ribosomal protein bS18] + CoA + H(+)</text>
        <dbReference type="Rhea" id="RHEA:43756"/>
        <dbReference type="Rhea" id="RHEA-COMP:10676"/>
        <dbReference type="Rhea" id="RHEA-COMP:10677"/>
        <dbReference type="ChEBI" id="CHEBI:15378"/>
        <dbReference type="ChEBI" id="CHEBI:57287"/>
        <dbReference type="ChEBI" id="CHEBI:57288"/>
        <dbReference type="ChEBI" id="CHEBI:64718"/>
        <dbReference type="ChEBI" id="CHEBI:83683"/>
        <dbReference type="EC" id="2.3.1.266"/>
    </reaction>
</comment>
<name>A0A5C8YZE1_9GAMM</name>
<accession>A0A5C8YZE1</accession>
<protein>
    <recommendedName>
        <fullName evidence="3">[Ribosomal protein bS18]-alanine N-acetyltransferase</fullName>
        <ecNumber evidence="3">2.3.1.266</ecNumber>
    </recommendedName>
</protein>
<comment type="function">
    <text evidence="3">Acetylates the N-terminal alanine of ribosomal protein bS18.</text>
</comment>
<dbReference type="NCBIfam" id="TIGR01575">
    <property type="entry name" value="rimI"/>
    <property type="match status" value="1"/>
</dbReference>
<dbReference type="InterPro" id="IPR000182">
    <property type="entry name" value="GNAT_dom"/>
</dbReference>
<dbReference type="InterPro" id="IPR016181">
    <property type="entry name" value="Acyl_CoA_acyltransferase"/>
</dbReference>
<comment type="caution">
    <text evidence="5">The sequence shown here is derived from an EMBL/GenBank/DDBJ whole genome shotgun (WGS) entry which is preliminary data.</text>
</comment>
<dbReference type="GO" id="GO:0005737">
    <property type="term" value="C:cytoplasm"/>
    <property type="evidence" value="ECO:0007669"/>
    <property type="project" value="UniProtKB-SubCell"/>
</dbReference>
<organism evidence="5 6">
    <name type="scientific">Reinekea thalattae</name>
    <dbReference type="NCBI Taxonomy" id="2593301"/>
    <lineage>
        <taxon>Bacteria</taxon>
        <taxon>Pseudomonadati</taxon>
        <taxon>Pseudomonadota</taxon>
        <taxon>Gammaproteobacteria</taxon>
        <taxon>Oceanospirillales</taxon>
        <taxon>Saccharospirillaceae</taxon>
        <taxon>Reinekea</taxon>
    </lineage>
</organism>
<evidence type="ECO:0000256" key="1">
    <source>
        <dbReference type="ARBA" id="ARBA00022679"/>
    </source>
</evidence>
<evidence type="ECO:0000259" key="4">
    <source>
        <dbReference type="PROSITE" id="PS51186"/>
    </source>
</evidence>
<dbReference type="PROSITE" id="PS51186">
    <property type="entry name" value="GNAT"/>
    <property type="match status" value="1"/>
</dbReference>
<dbReference type="EC" id="2.3.1.266" evidence="3"/>
<feature type="domain" description="N-acetyltransferase" evidence="4">
    <location>
        <begin position="1"/>
        <end position="145"/>
    </location>
</feature>
<dbReference type="AlphaFoldDB" id="A0A5C8YZE1"/>